<dbReference type="AlphaFoldDB" id="C1JYI7"/>
<proteinExistence type="predicted"/>
<reference evidence="1" key="1">
    <citation type="submission" date="2009-02" db="EMBL/GenBank/DDBJ databases">
        <title>Molecular cloning and characterization of 660 bp DNA fragment encoding 23.4 kDa protein of Mycobacterium avium subsp. paratuberculosis strain 316 F.</title>
        <authorList>
            <person name="Goswami P.P."/>
            <person name="Deb R."/>
            <person name="Prasad N.S."/>
        </authorList>
    </citation>
    <scope>NUCLEOTIDE SEQUENCE</scope>
    <source>
        <strain evidence="1">316 F</strain>
    </source>
</reference>
<organism evidence="1">
    <name type="scientific">Mycobacterium paratuberculosis</name>
    <dbReference type="NCBI Taxonomy" id="1770"/>
    <lineage>
        <taxon>Bacteria</taxon>
        <taxon>Bacillati</taxon>
        <taxon>Actinomycetota</taxon>
        <taxon>Actinomycetes</taxon>
        <taxon>Mycobacteriales</taxon>
        <taxon>Mycobacteriaceae</taxon>
        <taxon>Mycobacterium</taxon>
        <taxon>Mycobacterium avium complex (MAC)</taxon>
    </lineage>
</organism>
<name>C1JYI7_MYCPC</name>
<sequence length="219" mass="23482">MAATKLITARRSNAQEATRRARASLLVMNIRSGVGAVEMNGDRNLPEGWKVYIRGGSVEVKAPASGGTSTGYLLTSVEARRLGTEILRAFGQCDGDGSITAQYMDPIRWIVSLTGRNVWLSVSPAEPDGRYVLNDVESGGLAVMLLQASVMVEQLDSDAVDGPGSELLEKGFREIQAGTERHSTEIRCLTDELNNTDPKLLSDPRSGADASEEGGRDDV</sequence>
<dbReference type="EMBL" id="FJ716633">
    <property type="protein sequence ID" value="ACO07345.1"/>
    <property type="molecule type" value="Genomic_DNA"/>
</dbReference>
<evidence type="ECO:0000313" key="1">
    <source>
        <dbReference type="EMBL" id="ACO07345.1"/>
    </source>
</evidence>
<protein>
    <submittedName>
        <fullName evidence="1">Uncharacterized protein</fullName>
    </submittedName>
</protein>
<accession>C1JYI7</accession>